<organism evidence="5 6">
    <name type="scientific">Colletotrichum noveboracense</name>
    <dbReference type="NCBI Taxonomy" id="2664923"/>
    <lineage>
        <taxon>Eukaryota</taxon>
        <taxon>Fungi</taxon>
        <taxon>Dikarya</taxon>
        <taxon>Ascomycota</taxon>
        <taxon>Pezizomycotina</taxon>
        <taxon>Sordariomycetes</taxon>
        <taxon>Hypocreomycetidae</taxon>
        <taxon>Glomerellales</taxon>
        <taxon>Glomerellaceae</taxon>
        <taxon>Colletotrichum</taxon>
        <taxon>Colletotrichum gloeosporioides species complex</taxon>
    </lineage>
</organism>
<evidence type="ECO:0000256" key="1">
    <source>
        <dbReference type="ARBA" id="ARBA00005964"/>
    </source>
</evidence>
<dbReference type="Gene3D" id="3.40.50.1820">
    <property type="entry name" value="alpha/beta hydrolase"/>
    <property type="match status" value="1"/>
</dbReference>
<protein>
    <recommendedName>
        <fullName evidence="3">Carboxylic ester hydrolase</fullName>
        <ecNumber evidence="3">3.1.1.-</ecNumber>
    </recommendedName>
</protein>
<keyword evidence="6" id="KW-1185">Reference proteome</keyword>
<dbReference type="EC" id="3.1.1.-" evidence="3"/>
<evidence type="ECO:0000313" key="6">
    <source>
        <dbReference type="Proteomes" id="UP001152533"/>
    </source>
</evidence>
<keyword evidence="2 3" id="KW-0378">Hydrolase</keyword>
<dbReference type="GO" id="GO:0052689">
    <property type="term" value="F:carboxylic ester hydrolase activity"/>
    <property type="evidence" value="ECO:0007669"/>
    <property type="project" value="TreeGrafter"/>
</dbReference>
<dbReference type="InterPro" id="IPR029058">
    <property type="entry name" value="AB_hydrolase_fold"/>
</dbReference>
<gene>
    <name evidence="5" type="ORF">CGXH109_LOCUS24091</name>
</gene>
<dbReference type="PROSITE" id="PS00122">
    <property type="entry name" value="CARBOXYLESTERASE_B_1"/>
    <property type="match status" value="1"/>
</dbReference>
<accession>A0A9W4RLA2</accession>
<name>A0A9W4RLA2_9PEZI</name>
<evidence type="ECO:0000256" key="2">
    <source>
        <dbReference type="ARBA" id="ARBA00022801"/>
    </source>
</evidence>
<dbReference type="PANTHER" id="PTHR43918:SF4">
    <property type="entry name" value="CARBOXYLIC ESTER HYDROLASE"/>
    <property type="match status" value="1"/>
</dbReference>
<dbReference type="SUPFAM" id="SSF53474">
    <property type="entry name" value="alpha/beta-Hydrolases"/>
    <property type="match status" value="1"/>
</dbReference>
<evidence type="ECO:0000313" key="5">
    <source>
        <dbReference type="EMBL" id="CAI0643296.1"/>
    </source>
</evidence>
<dbReference type="InterPro" id="IPR002018">
    <property type="entry name" value="CarbesteraseB"/>
</dbReference>
<comment type="similarity">
    <text evidence="1 3">Belongs to the type-B carboxylesterase/lipase family.</text>
</comment>
<dbReference type="InterPro" id="IPR019826">
    <property type="entry name" value="Carboxylesterase_B_AS"/>
</dbReference>
<sequence length="576" mass="61813">MTGRKPCMTAKALFVIASRISEGVTKIDDCSSQSSVTMKSATYLSLIFTTCTVAAAPKASQGSLKTSVNTSSGIFAPYFSDSQPDVASFLDIPYAESPVGDLRFAPPLPKRYPGDKVIRATNLPAGCFQYVAPYLHGTVTDGPVTAAAFQRNDFSNTTEDCLRLSIFAPAKTTKNNSPPQSLAKGKALPVIVWVHGGGYSFGGINVPFQLAPKWVQRSQKHIVVQVQYRLNLLGLPNAAGLAETDTNFDLPFLDQRLAIEWVRANIANFGGDPNRITLWGESAGAYSVDGYLFAWPHDPIVKGVIADSGNAVAIPSVLSDKNNHTTFSFVADRLGCGNLSAAAELKCMRQVPASKIKTYLQAGIGEGGAADDAVAFGAFADNVTIFSNYTERIGKNGSKFPAQIPLLIGTNTNEGAAVVPYNFTGTNTATELPSDLAKVAQGFAVNLQCTTLEEVRVRSEAGATTYQYLYAGNFTNISPLPWLGAYHAAELPLIFGTHDIDGPSTDFEQRVSERMQDLYLQFAIDPENGLRSAGWPATTAQLNHSRLIEWAAGHKVEQVITAEALREECARNGFAV</sequence>
<dbReference type="PANTHER" id="PTHR43918">
    <property type="entry name" value="ACETYLCHOLINESTERASE"/>
    <property type="match status" value="1"/>
</dbReference>
<reference evidence="5" key="1">
    <citation type="submission" date="2022-08" db="EMBL/GenBank/DDBJ databases">
        <authorList>
            <person name="Giroux E."/>
            <person name="Giroux E."/>
        </authorList>
    </citation>
    <scope>NUCLEOTIDE SEQUENCE</scope>
    <source>
        <strain evidence="5">H1091258</strain>
    </source>
</reference>
<feature type="domain" description="Carboxylesterase type B" evidence="4">
    <location>
        <begin position="82"/>
        <end position="432"/>
    </location>
</feature>
<dbReference type="Proteomes" id="UP001152533">
    <property type="component" value="Unassembled WGS sequence"/>
</dbReference>
<dbReference type="AlphaFoldDB" id="A0A9W4RLA2"/>
<dbReference type="Pfam" id="PF00135">
    <property type="entry name" value="COesterase"/>
    <property type="match status" value="1"/>
</dbReference>
<evidence type="ECO:0000256" key="3">
    <source>
        <dbReference type="RuleBase" id="RU361235"/>
    </source>
</evidence>
<proteinExistence type="inferred from homology"/>
<dbReference type="EMBL" id="CAMGZC010000098">
    <property type="protein sequence ID" value="CAI0643296.1"/>
    <property type="molecule type" value="Genomic_DNA"/>
</dbReference>
<dbReference type="InterPro" id="IPR050654">
    <property type="entry name" value="AChE-related_enzymes"/>
</dbReference>
<comment type="caution">
    <text evidence="5">The sequence shown here is derived from an EMBL/GenBank/DDBJ whole genome shotgun (WGS) entry which is preliminary data.</text>
</comment>
<evidence type="ECO:0000259" key="4">
    <source>
        <dbReference type="Pfam" id="PF00135"/>
    </source>
</evidence>